<keyword evidence="1" id="KW-1133">Transmembrane helix</keyword>
<name>A0A7S0DYK1_9EUKA</name>
<evidence type="ECO:0008006" key="3">
    <source>
        <dbReference type="Google" id="ProtNLM"/>
    </source>
</evidence>
<accession>A0A7S0DYK1</accession>
<feature type="transmembrane region" description="Helical" evidence="1">
    <location>
        <begin position="159"/>
        <end position="179"/>
    </location>
</feature>
<sequence>MMDPLSKWMYKRSGPLAGSLTFFGLSMAWFSAFLYVCVQNGVSSTSFPEVEMPSRLFALGSVYGMQRPTIEVAWRTTCAGLFGMLALGVCDLLYARKTKARWFGLHTIANMWISVLCLPDCWFLVSDPITALTTRSCNHWPTALVFSVHVYHVAFFRNLYFIDWLHHILMVVVGAPLLITGEMGPLMNFNNFFMCGLPGGLDYAMLYAVKHAWMSPLHEKRLNRVINVWFRAPPLVGVSVMVYIQLYLQTGVSVWVKGVRVFLICLGAWNGLFFMERVVGNYHVSAHKARMARKAAQQLLSPRQVQEASDYDHEEIVQQSGVPGMGLRIAVSSADLLALTRDAERVSYHFGKDE</sequence>
<evidence type="ECO:0000256" key="1">
    <source>
        <dbReference type="SAM" id="Phobius"/>
    </source>
</evidence>
<evidence type="ECO:0000313" key="2">
    <source>
        <dbReference type="EMBL" id="CAD8466936.1"/>
    </source>
</evidence>
<dbReference type="AlphaFoldDB" id="A0A7S0DYK1"/>
<feature type="transmembrane region" description="Helical" evidence="1">
    <location>
        <begin position="72"/>
        <end position="94"/>
    </location>
</feature>
<organism evidence="2">
    <name type="scientific">Phaeocystis antarctica</name>
    <dbReference type="NCBI Taxonomy" id="33657"/>
    <lineage>
        <taxon>Eukaryota</taxon>
        <taxon>Haptista</taxon>
        <taxon>Haptophyta</taxon>
        <taxon>Prymnesiophyceae</taxon>
        <taxon>Phaeocystales</taxon>
        <taxon>Phaeocystaceae</taxon>
        <taxon>Phaeocystis</taxon>
    </lineage>
</organism>
<feature type="transmembrane region" description="Helical" evidence="1">
    <location>
        <begin position="191"/>
        <end position="209"/>
    </location>
</feature>
<feature type="transmembrane region" description="Helical" evidence="1">
    <location>
        <begin position="229"/>
        <end position="248"/>
    </location>
</feature>
<feature type="transmembrane region" description="Helical" evidence="1">
    <location>
        <begin position="254"/>
        <end position="275"/>
    </location>
</feature>
<protein>
    <recommendedName>
        <fullName evidence="3">TLC domain-containing protein</fullName>
    </recommendedName>
</protein>
<keyword evidence="1" id="KW-0812">Transmembrane</keyword>
<keyword evidence="1" id="KW-0472">Membrane</keyword>
<dbReference type="EMBL" id="HBEP01000834">
    <property type="protein sequence ID" value="CAD8466936.1"/>
    <property type="molecule type" value="Transcribed_RNA"/>
</dbReference>
<reference evidence="2" key="1">
    <citation type="submission" date="2021-01" db="EMBL/GenBank/DDBJ databases">
        <authorList>
            <person name="Corre E."/>
            <person name="Pelletier E."/>
            <person name="Niang G."/>
            <person name="Scheremetjew M."/>
            <person name="Finn R."/>
            <person name="Kale V."/>
            <person name="Holt S."/>
            <person name="Cochrane G."/>
            <person name="Meng A."/>
            <person name="Brown T."/>
            <person name="Cohen L."/>
        </authorList>
    </citation>
    <scope>NUCLEOTIDE SEQUENCE</scope>
    <source>
        <strain evidence="2">CCMP1374</strain>
    </source>
</reference>
<gene>
    <name evidence="2" type="ORF">PANT1444_LOCUS498</name>
</gene>
<proteinExistence type="predicted"/>